<dbReference type="EMBL" id="MN740166">
    <property type="protein sequence ID" value="QHT91572.1"/>
    <property type="molecule type" value="Genomic_DNA"/>
</dbReference>
<sequence>MSIQASYQDALYAQQSQQYGSGAAKALRSVGPPSTTNAFMQFIHNTGKFWKKFFTHTIPDMFRDPITPIKVFVRLVILLIVVTLAISLWNYAKGLGNNTNVQGFIDTRAAVNKAQERVNKLSSTKEGFQTTQETQINQTTSEAKRNILKNLQPLTVKQAAYLDKVFDTNSGISQQLALGCRSFFFNIDYLTADMNRENFSRPYEPALLYRDNSGNLISNNSGALDNAFQHLAEYGFNDQMPNYNDPIIVFLHFVRTPDKLTETDRYVTFLKKVSLSLNVLNNRFAKEYYRSSRESDIFTQDIHTFDTKILIGTNIDTSYSKQLNASGSLTLMEDLDYKINFHYYKEGSDPIDATAISTSNQVNALIIKRTTLLALTGQQREDWLATHKNNFIIMKDEPTNVLNPAEVGFLLNTLGVNIVPYDYINTPLADARNVKTIYNGSFRMKPDILIT</sequence>
<protein>
    <submittedName>
        <fullName evidence="2">Uncharacterized protein</fullName>
    </submittedName>
</protein>
<evidence type="ECO:0000256" key="1">
    <source>
        <dbReference type="SAM" id="Phobius"/>
    </source>
</evidence>
<keyword evidence="1" id="KW-0812">Transmembrane</keyword>
<proteinExistence type="predicted"/>
<evidence type="ECO:0000313" key="2">
    <source>
        <dbReference type="EMBL" id="QHT91572.1"/>
    </source>
</evidence>
<keyword evidence="1" id="KW-1133">Transmembrane helix</keyword>
<accession>A0A6C0IF88</accession>
<feature type="transmembrane region" description="Helical" evidence="1">
    <location>
        <begin position="71"/>
        <end position="92"/>
    </location>
</feature>
<dbReference type="AlphaFoldDB" id="A0A6C0IF88"/>
<organism evidence="2">
    <name type="scientific">viral metagenome</name>
    <dbReference type="NCBI Taxonomy" id="1070528"/>
    <lineage>
        <taxon>unclassified sequences</taxon>
        <taxon>metagenomes</taxon>
        <taxon>organismal metagenomes</taxon>
    </lineage>
</organism>
<reference evidence="2" key="1">
    <citation type="journal article" date="2020" name="Nature">
        <title>Giant virus diversity and host interactions through global metagenomics.</title>
        <authorList>
            <person name="Schulz F."/>
            <person name="Roux S."/>
            <person name="Paez-Espino D."/>
            <person name="Jungbluth S."/>
            <person name="Walsh D.A."/>
            <person name="Denef V.J."/>
            <person name="McMahon K.D."/>
            <person name="Konstantinidis K.T."/>
            <person name="Eloe-Fadrosh E.A."/>
            <person name="Kyrpides N.C."/>
            <person name="Woyke T."/>
        </authorList>
    </citation>
    <scope>NUCLEOTIDE SEQUENCE</scope>
    <source>
        <strain evidence="2">GVMAG-M-3300023184-77</strain>
    </source>
</reference>
<name>A0A6C0IF88_9ZZZZ</name>
<keyword evidence="1" id="KW-0472">Membrane</keyword>